<gene>
    <name evidence="3" type="ORF">BCR33DRAFT_848886</name>
</gene>
<feature type="transmembrane region" description="Helical" evidence="1">
    <location>
        <begin position="121"/>
        <end position="143"/>
    </location>
</feature>
<protein>
    <recommendedName>
        <fullName evidence="2">CN hydrolase domain-containing protein</fullName>
    </recommendedName>
</protein>
<feature type="transmembrane region" description="Helical" evidence="1">
    <location>
        <begin position="163"/>
        <end position="186"/>
    </location>
</feature>
<accession>A0A1Y2CKH4</accession>
<keyword evidence="1" id="KW-0472">Membrane</keyword>
<comment type="caution">
    <text evidence="3">The sequence shown here is derived from an EMBL/GenBank/DDBJ whole genome shotgun (WGS) entry which is preliminary data.</text>
</comment>
<name>A0A1Y2CKH4_9FUNG</name>
<dbReference type="STRING" id="329046.A0A1Y2CKH4"/>
<dbReference type="Gene3D" id="3.60.110.10">
    <property type="entry name" value="Carbon-nitrogen hydrolase"/>
    <property type="match status" value="1"/>
</dbReference>
<sequence length="541" mass="59779">MAEVRNKRITFHVGCLIAIFVCTVFGPGLQSVAALAWLFYPFLIHYGRNGTTRWPMWIVLAFVWALGSWVANMGALRVYDDEGSFGIESLEVLGYAAALVILMIPSVLVDKLAWKQWGEKYPLLTTLVFPAAYAGTWRVFFYAMPFGALGHVATTVYQWTDLLQLASVFGADGIAFLMAWSGPVVFHKLYSESQIKYDSVSDTMETLQEPQVKEQAKKSVNKAVQFIKTPIGVYFSSVFLVFLIGGFRISSWGTGGFFQKSISHTAPEYIDYGCVISDGTYRDATSLFARSQTLVNRGSRLILWSEEAVIMNTTVLETQLLQNTSKFAKANDIFIGVTYQVFLNQNQDSSRNMMAVYGPNGDQLILYQKTHPVPLAEPGVIPGPEGIPTVAVKNFTGHNPSTSLTLGTSICFDVTGFPQHDQYAAWNSVDIVLQPLGLGVRSRTKIILKCFTRCENGVTVFRCSSRGFSAVVNGFGVASYQKQTTADEDFVATVPVAKRIFSLFPFFGLAFGWVCLGRTVLVQSGWFGCVYLNGERSGMLP</sequence>
<dbReference type="InterPro" id="IPR036526">
    <property type="entry name" value="C-N_Hydrolase_sf"/>
</dbReference>
<evidence type="ECO:0000256" key="1">
    <source>
        <dbReference type="SAM" id="Phobius"/>
    </source>
</evidence>
<dbReference type="PROSITE" id="PS50263">
    <property type="entry name" value="CN_HYDROLASE"/>
    <property type="match status" value="1"/>
</dbReference>
<evidence type="ECO:0000313" key="3">
    <source>
        <dbReference type="EMBL" id="ORY46835.1"/>
    </source>
</evidence>
<dbReference type="OrthoDB" id="2626014at2759"/>
<keyword evidence="1" id="KW-0812">Transmembrane</keyword>
<dbReference type="SUPFAM" id="SSF56317">
    <property type="entry name" value="Carbon-nitrogen hydrolase"/>
    <property type="match status" value="1"/>
</dbReference>
<evidence type="ECO:0000259" key="2">
    <source>
        <dbReference type="PROSITE" id="PS50263"/>
    </source>
</evidence>
<evidence type="ECO:0000313" key="4">
    <source>
        <dbReference type="Proteomes" id="UP000193642"/>
    </source>
</evidence>
<feature type="transmembrane region" description="Helical" evidence="1">
    <location>
        <begin position="54"/>
        <end position="72"/>
    </location>
</feature>
<reference evidence="3 4" key="1">
    <citation type="submission" date="2016-07" db="EMBL/GenBank/DDBJ databases">
        <title>Pervasive Adenine N6-methylation of Active Genes in Fungi.</title>
        <authorList>
            <consortium name="DOE Joint Genome Institute"/>
            <person name="Mondo S.J."/>
            <person name="Dannebaum R.O."/>
            <person name="Kuo R.C."/>
            <person name="Labutti K."/>
            <person name="Haridas S."/>
            <person name="Kuo A."/>
            <person name="Salamov A."/>
            <person name="Ahrendt S.R."/>
            <person name="Lipzen A."/>
            <person name="Sullivan W."/>
            <person name="Andreopoulos W.B."/>
            <person name="Clum A."/>
            <person name="Lindquist E."/>
            <person name="Daum C."/>
            <person name="Ramamoorthy G.K."/>
            <person name="Gryganskyi A."/>
            <person name="Culley D."/>
            <person name="Magnuson J.K."/>
            <person name="James T.Y."/>
            <person name="O'Malley M.A."/>
            <person name="Stajich J.E."/>
            <person name="Spatafora J.W."/>
            <person name="Visel A."/>
            <person name="Grigoriev I.V."/>
        </authorList>
    </citation>
    <scope>NUCLEOTIDE SEQUENCE [LARGE SCALE GENOMIC DNA]</scope>
    <source>
        <strain evidence="3 4">JEL800</strain>
    </source>
</reference>
<dbReference type="Proteomes" id="UP000193642">
    <property type="component" value="Unassembled WGS sequence"/>
</dbReference>
<dbReference type="EMBL" id="MCGO01000015">
    <property type="protein sequence ID" value="ORY46835.1"/>
    <property type="molecule type" value="Genomic_DNA"/>
</dbReference>
<dbReference type="InterPro" id="IPR003010">
    <property type="entry name" value="C-N_Hydrolase"/>
</dbReference>
<proteinExistence type="predicted"/>
<keyword evidence="4" id="KW-1185">Reference proteome</keyword>
<keyword evidence="1" id="KW-1133">Transmembrane helix</keyword>
<feature type="transmembrane region" description="Helical" evidence="1">
    <location>
        <begin position="16"/>
        <end position="42"/>
    </location>
</feature>
<organism evidence="3 4">
    <name type="scientific">Rhizoclosmatium globosum</name>
    <dbReference type="NCBI Taxonomy" id="329046"/>
    <lineage>
        <taxon>Eukaryota</taxon>
        <taxon>Fungi</taxon>
        <taxon>Fungi incertae sedis</taxon>
        <taxon>Chytridiomycota</taxon>
        <taxon>Chytridiomycota incertae sedis</taxon>
        <taxon>Chytridiomycetes</taxon>
        <taxon>Chytridiales</taxon>
        <taxon>Chytriomycetaceae</taxon>
        <taxon>Rhizoclosmatium</taxon>
    </lineage>
</organism>
<dbReference type="AlphaFoldDB" id="A0A1Y2CKH4"/>
<feature type="transmembrane region" description="Helical" evidence="1">
    <location>
        <begin position="92"/>
        <end position="109"/>
    </location>
</feature>
<feature type="domain" description="CN hydrolase" evidence="2">
    <location>
        <begin position="270"/>
        <end position="498"/>
    </location>
</feature>
<feature type="transmembrane region" description="Helical" evidence="1">
    <location>
        <begin position="231"/>
        <end position="253"/>
    </location>
</feature>